<gene>
    <name evidence="3" type="ORF">KME07_00515</name>
</gene>
<dbReference type="Pfam" id="PF04151">
    <property type="entry name" value="PPC"/>
    <property type="match status" value="1"/>
</dbReference>
<dbReference type="Proteomes" id="UP000707356">
    <property type="component" value="Unassembled WGS sequence"/>
</dbReference>
<organism evidence="3 4">
    <name type="scientific">Pegethrix bostrychoides GSE-TBD4-15B</name>
    <dbReference type="NCBI Taxonomy" id="2839662"/>
    <lineage>
        <taxon>Bacteria</taxon>
        <taxon>Bacillati</taxon>
        <taxon>Cyanobacteriota</taxon>
        <taxon>Cyanophyceae</taxon>
        <taxon>Oculatellales</taxon>
        <taxon>Oculatellaceae</taxon>
        <taxon>Pegethrix</taxon>
    </lineage>
</organism>
<feature type="domain" description="Peptidase C-terminal archaeal/bacterial" evidence="2">
    <location>
        <begin position="12"/>
        <end position="75"/>
    </location>
</feature>
<comment type="caution">
    <text evidence="3">The sequence shown here is derived from an EMBL/GenBank/DDBJ whole genome shotgun (WGS) entry which is preliminary data.</text>
</comment>
<dbReference type="Gene3D" id="2.60.120.380">
    <property type="match status" value="3"/>
</dbReference>
<reference evidence="3" key="2">
    <citation type="journal article" date="2022" name="Microbiol. Resour. Announc.">
        <title>Metagenome Sequencing to Explore Phylogenomics of Terrestrial Cyanobacteria.</title>
        <authorList>
            <person name="Ward R.D."/>
            <person name="Stajich J.E."/>
            <person name="Johansen J.R."/>
            <person name="Huntemann M."/>
            <person name="Clum A."/>
            <person name="Foster B."/>
            <person name="Foster B."/>
            <person name="Roux S."/>
            <person name="Palaniappan K."/>
            <person name="Varghese N."/>
            <person name="Mukherjee S."/>
            <person name="Reddy T.B.K."/>
            <person name="Daum C."/>
            <person name="Copeland A."/>
            <person name="Chen I.A."/>
            <person name="Ivanova N.N."/>
            <person name="Kyrpides N.C."/>
            <person name="Shapiro N."/>
            <person name="Eloe-Fadrosh E.A."/>
            <person name="Pietrasiak N."/>
        </authorList>
    </citation>
    <scope>NUCLEOTIDE SEQUENCE</scope>
    <source>
        <strain evidence="3">GSE-TBD4-15B</strain>
    </source>
</reference>
<dbReference type="InterPro" id="IPR007280">
    <property type="entry name" value="Peptidase_C_arc/bac"/>
</dbReference>
<reference evidence="3" key="1">
    <citation type="submission" date="2021-05" db="EMBL/GenBank/DDBJ databases">
        <authorList>
            <person name="Pietrasiak N."/>
            <person name="Ward R."/>
            <person name="Stajich J.E."/>
            <person name="Kurbessoian T."/>
        </authorList>
    </citation>
    <scope>NUCLEOTIDE SEQUENCE</scope>
    <source>
        <strain evidence="3">GSE-TBD4-15B</strain>
    </source>
</reference>
<feature type="region of interest" description="Disordered" evidence="1">
    <location>
        <begin position="498"/>
        <end position="519"/>
    </location>
</feature>
<dbReference type="SUPFAM" id="SSF89260">
    <property type="entry name" value="Collagen-binding domain"/>
    <property type="match status" value="2"/>
</dbReference>
<proteinExistence type="predicted"/>
<evidence type="ECO:0000313" key="3">
    <source>
        <dbReference type="EMBL" id="MBW4463911.1"/>
    </source>
</evidence>
<protein>
    <submittedName>
        <fullName evidence="3">PPC domain-containing protein</fullName>
    </submittedName>
</protein>
<evidence type="ECO:0000256" key="1">
    <source>
        <dbReference type="SAM" id="MobiDB-lite"/>
    </source>
</evidence>
<accession>A0A951P696</accession>
<evidence type="ECO:0000259" key="2">
    <source>
        <dbReference type="Pfam" id="PF04151"/>
    </source>
</evidence>
<dbReference type="EMBL" id="JAHHHV010000002">
    <property type="protein sequence ID" value="MBW4463911.1"/>
    <property type="molecule type" value="Genomic_DNA"/>
</dbReference>
<name>A0A951P696_9CYAN</name>
<evidence type="ECO:0000313" key="4">
    <source>
        <dbReference type="Proteomes" id="UP000707356"/>
    </source>
</evidence>
<sequence>MSISSRVLDLDDFFKFNVASNETNVVLALRNLQANADLRLLDSAGASIAFSGRRGRRNERIARTLEAGEYFIQVSQDGVNTRYTLVATPLDALGRPVDPGNGGGGDFPPPITPSRDPGSIPATAFDTGVLVGSTAYRNTLSNTDTADFYSFTLNQSSQFRLLTNSVEGGDVETSLVYDINGNQIVDGQDVLQTGSIINKALGAGTYFIGVTPTTITADEVSYTLQFRQTTITGLNPTADPPLGLGGATDLGVVVGSLSRQQIVSTSDVSNPALVGTFDSTDIYKFTLTSEASNFSALVNTTQTTGDLTFSLIYDENGNGIANPGVINDQGFVILGDFPGGAFTGSSEGGSALAINKTLGAGTYFLAVTQKAVTENTTYSLDLFVNNTITGLSAVGDPANGSISTAFNVGVLTQNVSFKQFVGITDPVDVYTFTVDQPRNVIIRYNGTPELAGIRFGRDYDGNGILDPYEDLNDNRILDPGEGRSGPGGTFFPFTEDVNGNGGLDPGEDRNGNGRLDLTGDDTNGNGVFDPPEDINGNGLLDRDVFAPDLVNDPAYSPLPPFFDQEAAFDNTIDTFLTPGIATDIYVNLPYRGILPTGTYVVEINRQTIQTDLGDGLARYGGANIIYNLSFILDP</sequence>
<dbReference type="AlphaFoldDB" id="A0A951P696"/>